<dbReference type="AlphaFoldDB" id="A0AAD9USK4"/>
<gene>
    <name evidence="1" type="ORF">P5673_031469</name>
</gene>
<evidence type="ECO:0000313" key="2">
    <source>
        <dbReference type="Proteomes" id="UP001249851"/>
    </source>
</evidence>
<sequence>MMKAIITSKLKTIRQKYRLAVEDGRRSGHGRVVLLLFELCEQICGGFPASNTISSGIETTELSGMCTDSEEISPSSTPDCSITPSLLITCKTVVKPKTEKKFYLL</sequence>
<reference evidence="1" key="2">
    <citation type="journal article" date="2023" name="Science">
        <title>Genomic signatures of disease resistance in endangered staghorn corals.</title>
        <authorList>
            <person name="Vollmer S.V."/>
            <person name="Selwyn J.D."/>
            <person name="Despard B.A."/>
            <person name="Roesel C.L."/>
        </authorList>
    </citation>
    <scope>NUCLEOTIDE SEQUENCE</scope>
    <source>
        <strain evidence="1">K2</strain>
    </source>
</reference>
<dbReference type="EMBL" id="JARQWQ010000148">
    <property type="protein sequence ID" value="KAK2548401.1"/>
    <property type="molecule type" value="Genomic_DNA"/>
</dbReference>
<comment type="caution">
    <text evidence="1">The sequence shown here is derived from an EMBL/GenBank/DDBJ whole genome shotgun (WGS) entry which is preliminary data.</text>
</comment>
<name>A0AAD9USK4_ACRCE</name>
<evidence type="ECO:0000313" key="1">
    <source>
        <dbReference type="EMBL" id="KAK2548401.1"/>
    </source>
</evidence>
<reference evidence="1" key="1">
    <citation type="journal article" date="2023" name="G3 (Bethesda)">
        <title>Whole genome assembly and annotation of the endangered Caribbean coral Acropora cervicornis.</title>
        <authorList>
            <person name="Selwyn J.D."/>
            <person name="Vollmer S.V."/>
        </authorList>
    </citation>
    <scope>NUCLEOTIDE SEQUENCE</scope>
    <source>
        <strain evidence="1">K2</strain>
    </source>
</reference>
<dbReference type="Proteomes" id="UP001249851">
    <property type="component" value="Unassembled WGS sequence"/>
</dbReference>
<organism evidence="1 2">
    <name type="scientific">Acropora cervicornis</name>
    <name type="common">Staghorn coral</name>
    <dbReference type="NCBI Taxonomy" id="6130"/>
    <lineage>
        <taxon>Eukaryota</taxon>
        <taxon>Metazoa</taxon>
        <taxon>Cnidaria</taxon>
        <taxon>Anthozoa</taxon>
        <taxon>Hexacorallia</taxon>
        <taxon>Scleractinia</taxon>
        <taxon>Astrocoeniina</taxon>
        <taxon>Acroporidae</taxon>
        <taxon>Acropora</taxon>
    </lineage>
</organism>
<proteinExistence type="predicted"/>
<protein>
    <submittedName>
        <fullName evidence="1">Uncharacterized protein</fullName>
    </submittedName>
</protein>
<keyword evidence="2" id="KW-1185">Reference proteome</keyword>
<accession>A0AAD9USK4</accession>